<comment type="caution">
    <text evidence="2">The sequence shown here is derived from an EMBL/GenBank/DDBJ whole genome shotgun (WGS) entry which is preliminary data.</text>
</comment>
<dbReference type="AlphaFoldDB" id="A0AAV0B4Y2"/>
<dbReference type="InterPro" id="IPR021476">
    <property type="entry name" value="Egh16-like"/>
</dbReference>
<sequence length="202" mass="20368">MYSKSLLTLSVLSVCFSVVRSHGLITAVNGANGVTGQAFGTIESTPRDGSGAKPFQQDTSIIRDREIASGKTGGCGRTPAGGENVLSTELPKAESAGLASVGADGKVKMTIHQVNQDGAGPYTCDVDTNADGKDFQKMKVDKNVPGFAGLSRATAADIPLVASMPAGAKCTGGADGQTCIVRCRNGAAAGPFGSCVAVTQAK</sequence>
<evidence type="ECO:0000256" key="1">
    <source>
        <dbReference type="SAM" id="SignalP"/>
    </source>
</evidence>
<feature type="chain" id="PRO_5043415218" description="Secreted protein" evidence="1">
    <location>
        <begin position="22"/>
        <end position="202"/>
    </location>
</feature>
<keyword evidence="1" id="KW-0732">Signal</keyword>
<gene>
    <name evidence="2" type="ORF">PPACK8108_LOCUS13001</name>
</gene>
<organism evidence="2 3">
    <name type="scientific">Phakopsora pachyrhizi</name>
    <name type="common">Asian soybean rust disease fungus</name>
    <dbReference type="NCBI Taxonomy" id="170000"/>
    <lineage>
        <taxon>Eukaryota</taxon>
        <taxon>Fungi</taxon>
        <taxon>Dikarya</taxon>
        <taxon>Basidiomycota</taxon>
        <taxon>Pucciniomycotina</taxon>
        <taxon>Pucciniomycetes</taxon>
        <taxon>Pucciniales</taxon>
        <taxon>Phakopsoraceae</taxon>
        <taxon>Phakopsora</taxon>
    </lineage>
</organism>
<feature type="signal peptide" evidence="1">
    <location>
        <begin position="1"/>
        <end position="21"/>
    </location>
</feature>
<evidence type="ECO:0000313" key="3">
    <source>
        <dbReference type="Proteomes" id="UP001153365"/>
    </source>
</evidence>
<accession>A0AAV0B4Y2</accession>
<dbReference type="Proteomes" id="UP001153365">
    <property type="component" value="Unassembled WGS sequence"/>
</dbReference>
<proteinExistence type="predicted"/>
<protein>
    <recommendedName>
        <fullName evidence="4">Secreted protein</fullName>
    </recommendedName>
</protein>
<dbReference type="PANTHER" id="PTHR34618:SF1">
    <property type="entry name" value="SECRETED PROTEIN"/>
    <property type="match status" value="1"/>
</dbReference>
<dbReference type="PANTHER" id="PTHR34618">
    <property type="entry name" value="SURFACE PROTEIN MAS1, PUTATIVE-RELATED"/>
    <property type="match status" value="1"/>
</dbReference>
<dbReference type="EMBL" id="CALTRL010003192">
    <property type="protein sequence ID" value="CAH7678474.1"/>
    <property type="molecule type" value="Genomic_DNA"/>
</dbReference>
<dbReference type="Pfam" id="PF11327">
    <property type="entry name" value="Egh16-like"/>
    <property type="match status" value="1"/>
</dbReference>
<evidence type="ECO:0000313" key="2">
    <source>
        <dbReference type="EMBL" id="CAH7678474.1"/>
    </source>
</evidence>
<evidence type="ECO:0008006" key="4">
    <source>
        <dbReference type="Google" id="ProtNLM"/>
    </source>
</evidence>
<reference evidence="2" key="1">
    <citation type="submission" date="2022-06" db="EMBL/GenBank/DDBJ databases">
        <authorList>
            <consortium name="SYNGENTA / RWTH Aachen University"/>
        </authorList>
    </citation>
    <scope>NUCLEOTIDE SEQUENCE</scope>
</reference>
<keyword evidence="3" id="KW-1185">Reference proteome</keyword>
<name>A0AAV0B4Y2_PHAPC</name>